<dbReference type="Pfam" id="PF00188">
    <property type="entry name" value="CAP"/>
    <property type="match status" value="1"/>
</dbReference>
<dbReference type="InterPro" id="IPR014044">
    <property type="entry name" value="CAP_dom"/>
</dbReference>
<name>A0A6J7CUX6_9ZZZZ</name>
<dbReference type="SUPFAM" id="SSF55797">
    <property type="entry name" value="PR-1-like"/>
    <property type="match status" value="1"/>
</dbReference>
<feature type="domain" description="SCP" evidence="1">
    <location>
        <begin position="33"/>
        <end position="142"/>
    </location>
</feature>
<proteinExistence type="predicted"/>
<dbReference type="PANTHER" id="PTHR31157:SF1">
    <property type="entry name" value="SCP DOMAIN-CONTAINING PROTEIN"/>
    <property type="match status" value="1"/>
</dbReference>
<gene>
    <name evidence="2" type="ORF">UFOPK3423_00209</name>
</gene>
<accession>A0A6J7CUX6</accession>
<dbReference type="PANTHER" id="PTHR31157">
    <property type="entry name" value="SCP DOMAIN-CONTAINING PROTEIN"/>
    <property type="match status" value="1"/>
</dbReference>
<dbReference type="Gene3D" id="3.40.33.10">
    <property type="entry name" value="CAP"/>
    <property type="match status" value="1"/>
</dbReference>
<reference evidence="2" key="1">
    <citation type="submission" date="2020-05" db="EMBL/GenBank/DDBJ databases">
        <authorList>
            <person name="Chiriac C."/>
            <person name="Salcher M."/>
            <person name="Ghai R."/>
            <person name="Kavagutti S V."/>
        </authorList>
    </citation>
    <scope>NUCLEOTIDE SEQUENCE</scope>
</reference>
<dbReference type="InterPro" id="IPR035940">
    <property type="entry name" value="CAP_sf"/>
</dbReference>
<dbReference type="AlphaFoldDB" id="A0A6J7CUX6"/>
<organism evidence="2">
    <name type="scientific">freshwater metagenome</name>
    <dbReference type="NCBI Taxonomy" id="449393"/>
    <lineage>
        <taxon>unclassified sequences</taxon>
        <taxon>metagenomes</taxon>
        <taxon>ecological metagenomes</taxon>
    </lineage>
</organism>
<dbReference type="CDD" id="cd05379">
    <property type="entry name" value="CAP_bacterial"/>
    <property type="match status" value="1"/>
</dbReference>
<evidence type="ECO:0000313" key="2">
    <source>
        <dbReference type="EMBL" id="CAB4860675.1"/>
    </source>
</evidence>
<dbReference type="EMBL" id="CAFBLQ010000013">
    <property type="protein sequence ID" value="CAB4860675.1"/>
    <property type="molecule type" value="Genomic_DNA"/>
</dbReference>
<protein>
    <submittedName>
        <fullName evidence="2">Unannotated protein</fullName>
    </submittedName>
</protein>
<evidence type="ECO:0000259" key="1">
    <source>
        <dbReference type="Pfam" id="PF00188"/>
    </source>
</evidence>
<sequence>MAPAAAQASDCTGTNLQPTAANVAQVSAATLCLINEQRAIAGLPALARQGDLDRSSSAFAELMVDQRFFAHESPDGHTLTYRLRNVNYIPVASGWEWTVGENIGWAEYYLATPAQMVKAWMASSGHRANILSRNFSDIGVGIDAKSPLSAATGATYVTDFGRRTYHEEPLSSQPLTGTSIGQAAISHMGIQMRILLDRRVKLQLSVRRLAQPGLAAHTLGTKTLVGRPGNNAITIKRMGAHRITTGRYRVTIKAKGSQLIKQTVTVTY</sequence>